<name>A0AAF0PUH6_SOLVR</name>
<dbReference type="AlphaFoldDB" id="A0AAF0PUH6"/>
<feature type="compositionally biased region" description="Basic and acidic residues" evidence="1">
    <location>
        <begin position="21"/>
        <end position="33"/>
    </location>
</feature>
<feature type="region of interest" description="Disordered" evidence="1">
    <location>
        <begin position="1"/>
        <end position="37"/>
    </location>
</feature>
<evidence type="ECO:0000256" key="1">
    <source>
        <dbReference type="SAM" id="MobiDB-lite"/>
    </source>
</evidence>
<protein>
    <submittedName>
        <fullName evidence="2">Uncharacterized protein</fullName>
    </submittedName>
</protein>
<accession>A0AAF0PUH6</accession>
<evidence type="ECO:0000313" key="2">
    <source>
        <dbReference type="EMBL" id="WMV09465.1"/>
    </source>
</evidence>
<proteinExistence type="predicted"/>
<gene>
    <name evidence="2" type="ORF">MTR67_002850</name>
</gene>
<organism evidence="2 3">
    <name type="scientific">Solanum verrucosum</name>
    <dbReference type="NCBI Taxonomy" id="315347"/>
    <lineage>
        <taxon>Eukaryota</taxon>
        <taxon>Viridiplantae</taxon>
        <taxon>Streptophyta</taxon>
        <taxon>Embryophyta</taxon>
        <taxon>Tracheophyta</taxon>
        <taxon>Spermatophyta</taxon>
        <taxon>Magnoliopsida</taxon>
        <taxon>eudicotyledons</taxon>
        <taxon>Gunneridae</taxon>
        <taxon>Pentapetalae</taxon>
        <taxon>asterids</taxon>
        <taxon>lamiids</taxon>
        <taxon>Solanales</taxon>
        <taxon>Solanaceae</taxon>
        <taxon>Solanoideae</taxon>
        <taxon>Solaneae</taxon>
        <taxon>Solanum</taxon>
    </lineage>
</organism>
<keyword evidence="3" id="KW-1185">Reference proteome</keyword>
<dbReference type="EMBL" id="CP133612">
    <property type="protein sequence ID" value="WMV09465.1"/>
    <property type="molecule type" value="Genomic_DNA"/>
</dbReference>
<sequence>MGEDKSLWGWKRYSQGSDGGSRPRDNETTHGETRGSTPLRGTWACASKCIHNCRSQNNSAKGKDPVVIPELSTKSLKASKDHVGTSNEKETSYDDLGRSSKGLIEIKALASKFLEA</sequence>
<dbReference type="Proteomes" id="UP001234989">
    <property type="component" value="Chromosome 1"/>
</dbReference>
<feature type="region of interest" description="Disordered" evidence="1">
    <location>
        <begin position="72"/>
        <end position="96"/>
    </location>
</feature>
<reference evidence="2" key="1">
    <citation type="submission" date="2023-08" db="EMBL/GenBank/DDBJ databases">
        <title>A de novo genome assembly of Solanum verrucosum Schlechtendal, a Mexican diploid species geographically isolated from the other diploid A-genome species in potato relatives.</title>
        <authorList>
            <person name="Hosaka K."/>
        </authorList>
    </citation>
    <scope>NUCLEOTIDE SEQUENCE</scope>
    <source>
        <tissue evidence="2">Young leaves</tissue>
    </source>
</reference>
<evidence type="ECO:0000313" key="3">
    <source>
        <dbReference type="Proteomes" id="UP001234989"/>
    </source>
</evidence>
<feature type="compositionally biased region" description="Basic and acidic residues" evidence="1">
    <location>
        <begin position="78"/>
        <end position="96"/>
    </location>
</feature>